<dbReference type="GO" id="GO:0051301">
    <property type="term" value="P:cell division"/>
    <property type="evidence" value="ECO:0007669"/>
    <property type="project" value="InterPro"/>
</dbReference>
<reference evidence="7 8" key="1">
    <citation type="journal article" date="2016" name="Nat. Commun.">
        <title>Thousands of microbial genomes shed light on interconnected biogeochemical processes in an aquifer system.</title>
        <authorList>
            <person name="Anantharaman K."/>
            <person name="Brown C.T."/>
            <person name="Hug L.A."/>
            <person name="Sharon I."/>
            <person name="Castelle C.J."/>
            <person name="Probst A.J."/>
            <person name="Thomas B.C."/>
            <person name="Singh A."/>
            <person name="Wilkins M.J."/>
            <person name="Karaoz U."/>
            <person name="Brodie E.L."/>
            <person name="Williams K.H."/>
            <person name="Hubbard S.S."/>
            <person name="Banfield J.F."/>
        </authorList>
    </citation>
    <scope>NUCLEOTIDE SEQUENCE [LARGE SCALE GENOMIC DNA]</scope>
</reference>
<dbReference type="GO" id="GO:0032153">
    <property type="term" value="C:cell division site"/>
    <property type="evidence" value="ECO:0007669"/>
    <property type="project" value="TreeGrafter"/>
</dbReference>
<evidence type="ECO:0000256" key="6">
    <source>
        <dbReference type="SAM" id="Phobius"/>
    </source>
</evidence>
<evidence type="ECO:0000256" key="4">
    <source>
        <dbReference type="ARBA" id="ARBA00022989"/>
    </source>
</evidence>
<evidence type="ECO:0000256" key="5">
    <source>
        <dbReference type="ARBA" id="ARBA00023136"/>
    </source>
</evidence>
<dbReference type="GO" id="GO:0005886">
    <property type="term" value="C:plasma membrane"/>
    <property type="evidence" value="ECO:0007669"/>
    <property type="project" value="TreeGrafter"/>
</dbReference>
<feature type="transmembrane region" description="Helical" evidence="6">
    <location>
        <begin position="63"/>
        <end position="80"/>
    </location>
</feature>
<evidence type="ECO:0000256" key="1">
    <source>
        <dbReference type="ARBA" id="ARBA00004141"/>
    </source>
</evidence>
<evidence type="ECO:0000256" key="2">
    <source>
        <dbReference type="ARBA" id="ARBA00022692"/>
    </source>
</evidence>
<feature type="transmembrane region" description="Helical" evidence="6">
    <location>
        <begin position="15"/>
        <end position="36"/>
    </location>
</feature>
<feature type="transmembrane region" description="Helical" evidence="6">
    <location>
        <begin position="320"/>
        <end position="342"/>
    </location>
</feature>
<dbReference type="EMBL" id="MHIM01000034">
    <property type="protein sequence ID" value="OGY51607.1"/>
    <property type="molecule type" value="Genomic_DNA"/>
</dbReference>
<feature type="transmembrane region" description="Helical" evidence="6">
    <location>
        <begin position="178"/>
        <end position="194"/>
    </location>
</feature>
<evidence type="ECO:0000256" key="3">
    <source>
        <dbReference type="ARBA" id="ARBA00022960"/>
    </source>
</evidence>
<feature type="transmembrane region" description="Helical" evidence="6">
    <location>
        <begin position="92"/>
        <end position="111"/>
    </location>
</feature>
<feature type="transmembrane region" description="Helical" evidence="6">
    <location>
        <begin position="201"/>
        <end position="220"/>
    </location>
</feature>
<feature type="transmembrane region" description="Helical" evidence="6">
    <location>
        <begin position="354"/>
        <end position="376"/>
    </location>
</feature>
<protein>
    <submittedName>
        <fullName evidence="7">Rod shape-determining protein RodA</fullName>
    </submittedName>
</protein>
<keyword evidence="3" id="KW-0133">Cell shape</keyword>
<dbReference type="InterPro" id="IPR011923">
    <property type="entry name" value="RodA/MrdB"/>
</dbReference>
<keyword evidence="4 6" id="KW-1133">Transmembrane helix</keyword>
<dbReference type="NCBIfam" id="TIGR02210">
    <property type="entry name" value="rodA_shape"/>
    <property type="match status" value="1"/>
</dbReference>
<dbReference type="Pfam" id="PF01098">
    <property type="entry name" value="FTSW_RODA_SPOVE"/>
    <property type="match status" value="1"/>
</dbReference>
<evidence type="ECO:0000313" key="7">
    <source>
        <dbReference type="EMBL" id="OGY51607.1"/>
    </source>
</evidence>
<keyword evidence="5 6" id="KW-0472">Membrane</keyword>
<dbReference type="AlphaFoldDB" id="A0A1G1YJF4"/>
<dbReference type="Proteomes" id="UP000177376">
    <property type="component" value="Unassembled WGS sequence"/>
</dbReference>
<comment type="subcellular location">
    <subcellularLocation>
        <location evidence="1">Membrane</location>
        <topology evidence="1">Multi-pass membrane protein</topology>
    </subcellularLocation>
</comment>
<name>A0A1G1YJF4_9BACT</name>
<gene>
    <name evidence="7" type="ORF">A3A02_02250</name>
</gene>
<dbReference type="GO" id="GO:0015648">
    <property type="term" value="F:lipid-linked peptidoglycan transporter activity"/>
    <property type="evidence" value="ECO:0007669"/>
    <property type="project" value="TreeGrafter"/>
</dbReference>
<feature type="transmembrane region" description="Helical" evidence="6">
    <location>
        <begin position="156"/>
        <end position="172"/>
    </location>
</feature>
<sequence length="387" mass="43475">MLPIQPLSIFKRTDWLLSTVIILLAVFGLAAIYSIALSQNLGLTDLSASAGEMTGEFLNFKKQLAWLIIGLALMFFFANFDYHYLQKVSWLGYLLSLILLVLVLTPLGSTLRGTRGWFSFGPLTFQPVELTKVFLIIVLADIYCRWSRIINQFKHLLLIGLVVFIPFVLTLIQPDFGSAMVLFFTWLISFFLVTKNKWHLVFILSSIILLFLTSWFFVFADYQKDRIRTFVNPALDPLGSGYNVQQSIIAVGAGRLAGRGLGFGSQSQLKFIPESQTDFIFSVIAEELGFIGVIMVLGFFVFLFYRLYKIALTAPDDFGLFLVILVAILIFIQVFINIGMNIGLLPVTGISLPFVSYGGSFIIVMLILVGLVMNVYKSGLISRRQKI</sequence>
<dbReference type="InterPro" id="IPR001182">
    <property type="entry name" value="FtsW/RodA"/>
</dbReference>
<proteinExistence type="predicted"/>
<organism evidence="7 8">
    <name type="scientific">Candidatus Buchananbacteria bacterium RIFCSPLOWO2_01_FULL_39_33</name>
    <dbReference type="NCBI Taxonomy" id="1797543"/>
    <lineage>
        <taxon>Bacteria</taxon>
        <taxon>Candidatus Buchananiibacteriota</taxon>
    </lineage>
</organism>
<dbReference type="GO" id="GO:0008360">
    <property type="term" value="P:regulation of cell shape"/>
    <property type="evidence" value="ECO:0007669"/>
    <property type="project" value="UniProtKB-KW"/>
</dbReference>
<keyword evidence="2 6" id="KW-0812">Transmembrane</keyword>
<accession>A0A1G1YJF4</accession>
<feature type="transmembrane region" description="Helical" evidence="6">
    <location>
        <begin position="288"/>
        <end position="308"/>
    </location>
</feature>
<comment type="caution">
    <text evidence="7">The sequence shown here is derived from an EMBL/GenBank/DDBJ whole genome shotgun (WGS) entry which is preliminary data.</text>
</comment>
<evidence type="ECO:0000313" key="8">
    <source>
        <dbReference type="Proteomes" id="UP000177376"/>
    </source>
</evidence>
<dbReference type="PANTHER" id="PTHR30474">
    <property type="entry name" value="CELL CYCLE PROTEIN"/>
    <property type="match status" value="1"/>
</dbReference>